<organism evidence="2 3">
    <name type="scientific">Amanita muscaria (strain Koide BX008)</name>
    <dbReference type="NCBI Taxonomy" id="946122"/>
    <lineage>
        <taxon>Eukaryota</taxon>
        <taxon>Fungi</taxon>
        <taxon>Dikarya</taxon>
        <taxon>Basidiomycota</taxon>
        <taxon>Agaricomycotina</taxon>
        <taxon>Agaricomycetes</taxon>
        <taxon>Agaricomycetidae</taxon>
        <taxon>Agaricales</taxon>
        <taxon>Pluteineae</taxon>
        <taxon>Amanitaceae</taxon>
        <taxon>Amanita</taxon>
    </lineage>
</organism>
<feature type="region of interest" description="Disordered" evidence="1">
    <location>
        <begin position="24"/>
        <end position="50"/>
    </location>
</feature>
<name>A0A0C2WI87_AMAMK</name>
<dbReference type="HOGENOM" id="CLU_3124652_0_0_1"/>
<dbReference type="Proteomes" id="UP000054549">
    <property type="component" value="Unassembled WGS sequence"/>
</dbReference>
<accession>A0A0C2WI87</accession>
<keyword evidence="3" id="KW-1185">Reference proteome</keyword>
<sequence length="50" mass="5509">MEFDAAKRPNHWAVRDQRSNVEADGEVFSGRKSDGNFHDAGNYVVGGSVK</sequence>
<dbReference type="EMBL" id="KN818426">
    <property type="protein sequence ID" value="KIL56366.1"/>
    <property type="molecule type" value="Genomic_DNA"/>
</dbReference>
<gene>
    <name evidence="2" type="ORF">M378DRAFT_17132</name>
</gene>
<evidence type="ECO:0000256" key="1">
    <source>
        <dbReference type="SAM" id="MobiDB-lite"/>
    </source>
</evidence>
<protein>
    <submittedName>
        <fullName evidence="2">Uncharacterized protein</fullName>
    </submittedName>
</protein>
<evidence type="ECO:0000313" key="2">
    <source>
        <dbReference type="EMBL" id="KIL56366.1"/>
    </source>
</evidence>
<dbReference type="AlphaFoldDB" id="A0A0C2WI87"/>
<evidence type="ECO:0000313" key="3">
    <source>
        <dbReference type="Proteomes" id="UP000054549"/>
    </source>
</evidence>
<reference evidence="2 3" key="1">
    <citation type="submission" date="2014-04" db="EMBL/GenBank/DDBJ databases">
        <title>Evolutionary Origins and Diversification of the Mycorrhizal Mutualists.</title>
        <authorList>
            <consortium name="DOE Joint Genome Institute"/>
            <consortium name="Mycorrhizal Genomics Consortium"/>
            <person name="Kohler A."/>
            <person name="Kuo A."/>
            <person name="Nagy L.G."/>
            <person name="Floudas D."/>
            <person name="Copeland A."/>
            <person name="Barry K.W."/>
            <person name="Cichocki N."/>
            <person name="Veneault-Fourrey C."/>
            <person name="LaButti K."/>
            <person name="Lindquist E.A."/>
            <person name="Lipzen A."/>
            <person name="Lundell T."/>
            <person name="Morin E."/>
            <person name="Murat C."/>
            <person name="Riley R."/>
            <person name="Ohm R."/>
            <person name="Sun H."/>
            <person name="Tunlid A."/>
            <person name="Henrissat B."/>
            <person name="Grigoriev I.V."/>
            <person name="Hibbett D.S."/>
            <person name="Martin F."/>
        </authorList>
    </citation>
    <scope>NUCLEOTIDE SEQUENCE [LARGE SCALE GENOMIC DNA]</scope>
    <source>
        <strain evidence="2 3">Koide BX008</strain>
    </source>
</reference>
<proteinExistence type="predicted"/>
<dbReference type="InParanoid" id="A0A0C2WI87"/>